<dbReference type="Proteomes" id="UP000241690">
    <property type="component" value="Unassembled WGS sequence"/>
</dbReference>
<dbReference type="PANTHER" id="PTHR33840">
    <property type="match status" value="1"/>
</dbReference>
<evidence type="ECO:0000313" key="3">
    <source>
        <dbReference type="Proteomes" id="UP000241690"/>
    </source>
</evidence>
<dbReference type="InterPro" id="IPR018712">
    <property type="entry name" value="Tle1-like_cat"/>
</dbReference>
<dbReference type="RefSeq" id="XP_024767030.1">
    <property type="nucleotide sequence ID" value="XM_024911440.1"/>
</dbReference>
<dbReference type="PANTHER" id="PTHR33840:SF16">
    <property type="entry name" value="DUF2235 DOMAIN-CONTAINING PROTEIN"/>
    <property type="match status" value="1"/>
</dbReference>
<dbReference type="Pfam" id="PF09994">
    <property type="entry name" value="T6SS_Tle1-like_cat"/>
    <property type="match status" value="1"/>
</dbReference>
<gene>
    <name evidence="2" type="ORF">M431DRAFT_102452</name>
</gene>
<proteinExistence type="predicted"/>
<feature type="domain" description="T6SS Phospholipase effector Tle1-like catalytic" evidence="1">
    <location>
        <begin position="12"/>
        <end position="289"/>
    </location>
</feature>
<accession>A0A2T3ZRC0</accession>
<dbReference type="EMBL" id="KZ679750">
    <property type="protein sequence ID" value="PTB47353.1"/>
    <property type="molecule type" value="Genomic_DNA"/>
</dbReference>
<dbReference type="GeneID" id="36619999"/>
<reference evidence="2 3" key="1">
    <citation type="submission" date="2016-07" db="EMBL/GenBank/DDBJ databases">
        <title>Multiple horizontal gene transfer events from other fungi enriched the ability of initially mycotrophic Trichoderma (Ascomycota) to feed on dead plant biomass.</title>
        <authorList>
            <consortium name="DOE Joint Genome Institute"/>
            <person name="Aerts A."/>
            <person name="Atanasova L."/>
            <person name="Chenthamara K."/>
            <person name="Zhang J."/>
            <person name="Grujic M."/>
            <person name="Henrissat B."/>
            <person name="Kuo A."/>
            <person name="Salamov A."/>
            <person name="Lipzen A."/>
            <person name="Labutti K."/>
            <person name="Barry K."/>
            <person name="Miao Y."/>
            <person name="Rahimi M.J."/>
            <person name="Shen Q."/>
            <person name="Grigoriev I.V."/>
            <person name="Kubicek C.P."/>
            <person name="Druzhinina I.S."/>
        </authorList>
    </citation>
    <scope>NUCLEOTIDE SEQUENCE [LARGE SCALE GENOMIC DNA]</scope>
    <source>
        <strain evidence="2 3">CBS 226.95</strain>
    </source>
</reference>
<organism evidence="2 3">
    <name type="scientific">Trichoderma harzianum CBS 226.95</name>
    <dbReference type="NCBI Taxonomy" id="983964"/>
    <lineage>
        <taxon>Eukaryota</taxon>
        <taxon>Fungi</taxon>
        <taxon>Dikarya</taxon>
        <taxon>Ascomycota</taxon>
        <taxon>Pezizomycotina</taxon>
        <taxon>Sordariomycetes</taxon>
        <taxon>Hypocreomycetidae</taxon>
        <taxon>Hypocreales</taxon>
        <taxon>Hypocreaceae</taxon>
        <taxon>Trichoderma</taxon>
    </lineage>
</organism>
<dbReference type="SUPFAM" id="SSF53474">
    <property type="entry name" value="alpha/beta-Hydrolases"/>
    <property type="match status" value="1"/>
</dbReference>
<dbReference type="InterPro" id="IPR029058">
    <property type="entry name" value="AB_hydrolase_fold"/>
</dbReference>
<evidence type="ECO:0000313" key="2">
    <source>
        <dbReference type="EMBL" id="PTB47353.1"/>
    </source>
</evidence>
<evidence type="ECO:0000259" key="1">
    <source>
        <dbReference type="Pfam" id="PF09994"/>
    </source>
</evidence>
<protein>
    <recommendedName>
        <fullName evidence="1">T6SS Phospholipase effector Tle1-like catalytic domain-containing protein</fullName>
    </recommendedName>
</protein>
<sequence length="468" mass="52192">MEPDTAKLATYKRIIVCADGTWLASNLGDSSKPSNVARIARALAQTGIDEDGFKVEQIVYYQSGLGSGDLPLQKAIYGGLGWGLDNDICQAYEFIANNYEPGDELFFFGFSRGAFTARSVAGLVCDVGVISPVHMSRFSEMWQAYRQNISGRPFRLSTWYLDHHKELGLSDVTVKVIGVWDTVGALGIPELGFVKWLTKVGIPINKEYTFHNTNLSERVDYAFQALAIDEQRLTFPPTLWHKTAHSPAKELQQCWFPGVHGNIGGQAESRPTAGDYGEIGDNTFAWMVDNVSRMLTFQQFAINTVVEEHRLAMDRLTISWGCGPIVSDFSGIQGAFFRLLGKQDRTPGGYPRDPGDGTDGATNEYFHPMVRIREEKVRSWDPVPIRGWKPQPPNEDRGWQWVKEGVHSLPEYVMCPEKVMSLAYDDAGVTKFKSGRSLSRILCPTDILMQIDRENGLDANGDKSKTSL</sequence>
<dbReference type="AlphaFoldDB" id="A0A2T3ZRC0"/>
<name>A0A2T3ZRC0_TRIHA</name>
<dbReference type="STRING" id="983964.A0A2T3ZRC0"/>
<keyword evidence="3" id="KW-1185">Reference proteome</keyword>